<organism evidence="3 4">
    <name type="scientific">Virgisporangium aurantiacum</name>
    <dbReference type="NCBI Taxonomy" id="175570"/>
    <lineage>
        <taxon>Bacteria</taxon>
        <taxon>Bacillati</taxon>
        <taxon>Actinomycetota</taxon>
        <taxon>Actinomycetes</taxon>
        <taxon>Micromonosporales</taxon>
        <taxon>Micromonosporaceae</taxon>
        <taxon>Virgisporangium</taxon>
    </lineage>
</organism>
<name>A0A8J4DYR0_9ACTN</name>
<keyword evidence="4" id="KW-1185">Reference proteome</keyword>
<dbReference type="EMBL" id="BOPG01000012">
    <property type="protein sequence ID" value="GIJ54703.1"/>
    <property type="molecule type" value="Genomic_DNA"/>
</dbReference>
<feature type="transmembrane region" description="Helical" evidence="1">
    <location>
        <begin position="28"/>
        <end position="46"/>
    </location>
</feature>
<protein>
    <recommendedName>
        <fullName evidence="2">2TM domain-containing protein</fullName>
    </recommendedName>
</protein>
<feature type="domain" description="2TM" evidence="2">
    <location>
        <begin position="15"/>
        <end position="87"/>
    </location>
</feature>
<feature type="transmembrane region" description="Helical" evidence="1">
    <location>
        <begin position="52"/>
        <end position="71"/>
    </location>
</feature>
<comment type="caution">
    <text evidence="3">The sequence shown here is derived from an EMBL/GenBank/DDBJ whole genome shotgun (WGS) entry which is preliminary data.</text>
</comment>
<dbReference type="Proteomes" id="UP000612585">
    <property type="component" value="Unassembled WGS sequence"/>
</dbReference>
<proteinExistence type="predicted"/>
<evidence type="ECO:0000313" key="3">
    <source>
        <dbReference type="EMBL" id="GIJ54703.1"/>
    </source>
</evidence>
<gene>
    <name evidence="3" type="ORF">Vau01_022190</name>
</gene>
<accession>A0A8J4DYR0</accession>
<dbReference type="Pfam" id="PF13239">
    <property type="entry name" value="2TM"/>
    <property type="match status" value="1"/>
</dbReference>
<dbReference type="InterPro" id="IPR025698">
    <property type="entry name" value="2TM_dom"/>
</dbReference>
<keyword evidence="1" id="KW-0812">Transmembrane</keyword>
<evidence type="ECO:0000256" key="1">
    <source>
        <dbReference type="SAM" id="Phobius"/>
    </source>
</evidence>
<keyword evidence="1" id="KW-0472">Membrane</keyword>
<evidence type="ECO:0000313" key="4">
    <source>
        <dbReference type="Proteomes" id="UP000612585"/>
    </source>
</evidence>
<dbReference type="AlphaFoldDB" id="A0A8J4DYR0"/>
<dbReference type="RefSeq" id="WP_203990201.1">
    <property type="nucleotide sequence ID" value="NZ_BOPG01000012.1"/>
</dbReference>
<keyword evidence="1" id="KW-1133">Transmembrane helix</keyword>
<evidence type="ECO:0000259" key="2">
    <source>
        <dbReference type="Pfam" id="PF13239"/>
    </source>
</evidence>
<reference evidence="3" key="1">
    <citation type="submission" date="2021-01" db="EMBL/GenBank/DDBJ databases">
        <title>Whole genome shotgun sequence of Virgisporangium aurantiacum NBRC 16421.</title>
        <authorList>
            <person name="Komaki H."/>
            <person name="Tamura T."/>
        </authorList>
    </citation>
    <scope>NUCLEOTIDE SEQUENCE</scope>
    <source>
        <strain evidence="3">NBRC 16421</strain>
    </source>
</reference>
<sequence>MTVKTDPTDWDLRRQAIDRLRKKRGLQAHLIAYVTVNLLLGAVWLATTPDVFYWPLIPLLGWGIGVAFNVWDVYAPQPDEKHIEREMRRLSG</sequence>